<gene>
    <name evidence="2" type="ORF">T03_9915</name>
</gene>
<dbReference type="Proteomes" id="UP000054653">
    <property type="component" value="Unassembled WGS sequence"/>
</dbReference>
<keyword evidence="3" id="KW-1185">Reference proteome</keyword>
<feature type="compositionally biased region" description="Basic and acidic residues" evidence="1">
    <location>
        <begin position="41"/>
        <end position="50"/>
    </location>
</feature>
<evidence type="ECO:0000313" key="3">
    <source>
        <dbReference type="Proteomes" id="UP000054653"/>
    </source>
</evidence>
<organism evidence="2 3">
    <name type="scientific">Trichinella britovi</name>
    <name type="common">Parasitic roundworm</name>
    <dbReference type="NCBI Taxonomy" id="45882"/>
    <lineage>
        <taxon>Eukaryota</taxon>
        <taxon>Metazoa</taxon>
        <taxon>Ecdysozoa</taxon>
        <taxon>Nematoda</taxon>
        <taxon>Enoplea</taxon>
        <taxon>Dorylaimia</taxon>
        <taxon>Trichinellida</taxon>
        <taxon>Trichinellidae</taxon>
        <taxon>Trichinella</taxon>
    </lineage>
</organism>
<evidence type="ECO:0000256" key="1">
    <source>
        <dbReference type="SAM" id="MobiDB-lite"/>
    </source>
</evidence>
<protein>
    <submittedName>
        <fullName evidence="2">Uncharacterized protein</fullName>
    </submittedName>
</protein>
<feature type="region of interest" description="Disordered" evidence="1">
    <location>
        <begin position="94"/>
        <end position="124"/>
    </location>
</feature>
<reference evidence="2 3" key="1">
    <citation type="submission" date="2015-01" db="EMBL/GenBank/DDBJ databases">
        <title>Evolution of Trichinella species and genotypes.</title>
        <authorList>
            <person name="Korhonen P.K."/>
            <person name="Edoardo P."/>
            <person name="Giuseppe L.R."/>
            <person name="Gasser R.B."/>
        </authorList>
    </citation>
    <scope>NUCLEOTIDE SEQUENCE [LARGE SCALE GENOMIC DNA]</scope>
    <source>
        <strain evidence="2">ISS120</strain>
    </source>
</reference>
<feature type="region of interest" description="Disordered" evidence="1">
    <location>
        <begin position="1"/>
        <end position="53"/>
    </location>
</feature>
<dbReference type="AlphaFoldDB" id="A0A0V1CDB9"/>
<feature type="compositionally biased region" description="Basic and acidic residues" evidence="1">
    <location>
        <begin position="106"/>
        <end position="124"/>
    </location>
</feature>
<name>A0A0V1CDB9_TRIBR</name>
<proteinExistence type="predicted"/>
<feature type="compositionally biased region" description="Polar residues" evidence="1">
    <location>
        <begin position="94"/>
        <end position="105"/>
    </location>
</feature>
<accession>A0A0V1CDB9</accession>
<dbReference type="EMBL" id="JYDI01000264">
    <property type="protein sequence ID" value="KRY46924.1"/>
    <property type="molecule type" value="Genomic_DNA"/>
</dbReference>
<evidence type="ECO:0000313" key="2">
    <source>
        <dbReference type="EMBL" id="KRY46924.1"/>
    </source>
</evidence>
<sequence length="124" mass="13770">MSSGMPLKYTRGVDPIRAKLRSTSHPMASKRESQGTAQKCSKGDMSDKKIRGQPNLTFSRLDAKTSCINEFFLWTSGGGSSSAVTDLWVIQSGSSGHNMISSDELSSVREKTTERHKDEWQRKE</sequence>
<comment type="caution">
    <text evidence="2">The sequence shown here is derived from an EMBL/GenBank/DDBJ whole genome shotgun (WGS) entry which is preliminary data.</text>
</comment>